<evidence type="ECO:0000256" key="1">
    <source>
        <dbReference type="SAM" id="MobiDB-lite"/>
    </source>
</evidence>
<name>A0A653C0M1_CALMS</name>
<dbReference type="Proteomes" id="UP000410492">
    <property type="component" value="Unassembled WGS sequence"/>
</dbReference>
<gene>
    <name evidence="2" type="ORF">CALMAC_LOCUS5059</name>
</gene>
<dbReference type="AlphaFoldDB" id="A0A653C0M1"/>
<organism evidence="2 3">
    <name type="scientific">Callosobruchus maculatus</name>
    <name type="common">Southern cowpea weevil</name>
    <name type="synonym">Pulse bruchid</name>
    <dbReference type="NCBI Taxonomy" id="64391"/>
    <lineage>
        <taxon>Eukaryota</taxon>
        <taxon>Metazoa</taxon>
        <taxon>Ecdysozoa</taxon>
        <taxon>Arthropoda</taxon>
        <taxon>Hexapoda</taxon>
        <taxon>Insecta</taxon>
        <taxon>Pterygota</taxon>
        <taxon>Neoptera</taxon>
        <taxon>Endopterygota</taxon>
        <taxon>Coleoptera</taxon>
        <taxon>Polyphaga</taxon>
        <taxon>Cucujiformia</taxon>
        <taxon>Chrysomeloidea</taxon>
        <taxon>Chrysomelidae</taxon>
        <taxon>Bruchinae</taxon>
        <taxon>Bruchini</taxon>
        <taxon>Callosobruchus</taxon>
    </lineage>
</organism>
<evidence type="ECO:0000313" key="2">
    <source>
        <dbReference type="EMBL" id="VEN41116.1"/>
    </source>
</evidence>
<dbReference type="EMBL" id="CAACVG010006697">
    <property type="protein sequence ID" value="VEN41116.1"/>
    <property type="molecule type" value="Genomic_DNA"/>
</dbReference>
<protein>
    <submittedName>
        <fullName evidence="2">Uncharacterized protein</fullName>
    </submittedName>
</protein>
<evidence type="ECO:0000313" key="3">
    <source>
        <dbReference type="Proteomes" id="UP000410492"/>
    </source>
</evidence>
<reference evidence="2 3" key="1">
    <citation type="submission" date="2019-01" db="EMBL/GenBank/DDBJ databases">
        <authorList>
            <person name="Sayadi A."/>
        </authorList>
    </citation>
    <scope>NUCLEOTIDE SEQUENCE [LARGE SCALE GENOMIC DNA]</scope>
</reference>
<keyword evidence="3" id="KW-1185">Reference proteome</keyword>
<feature type="region of interest" description="Disordered" evidence="1">
    <location>
        <begin position="67"/>
        <end position="88"/>
    </location>
</feature>
<sequence length="88" mass="10874">MQAKFDYETERLKQIIRQREMEKERRFNQNHDDKAFSPPEILFHQANQLNSILDVEEKKIQEQWDLKESRWDSQKPVFQRDRTPGSRR</sequence>
<accession>A0A653C0M1</accession>
<feature type="non-terminal residue" evidence="2">
    <location>
        <position position="88"/>
    </location>
</feature>
<dbReference type="OrthoDB" id="10067824at2759"/>
<proteinExistence type="predicted"/>